<keyword evidence="3" id="KW-1185">Reference proteome</keyword>
<feature type="region of interest" description="Disordered" evidence="1">
    <location>
        <begin position="1"/>
        <end position="29"/>
    </location>
</feature>
<protein>
    <recommendedName>
        <fullName evidence="4">Transposase IS701-like DDE domain-containing protein</fullName>
    </recommendedName>
</protein>
<evidence type="ECO:0008006" key="4">
    <source>
        <dbReference type="Google" id="ProtNLM"/>
    </source>
</evidence>
<evidence type="ECO:0000313" key="3">
    <source>
        <dbReference type="Proteomes" id="UP000236724"/>
    </source>
</evidence>
<dbReference type="Proteomes" id="UP000236724">
    <property type="component" value="Unassembled WGS sequence"/>
</dbReference>
<accession>A0A1H6F9A5</accession>
<proteinExistence type="predicted"/>
<organism evidence="2 3">
    <name type="scientific">Candidatus Venteria ishoeyi</name>
    <dbReference type="NCBI Taxonomy" id="1899563"/>
    <lineage>
        <taxon>Bacteria</taxon>
        <taxon>Pseudomonadati</taxon>
        <taxon>Pseudomonadota</taxon>
        <taxon>Gammaproteobacteria</taxon>
        <taxon>Thiotrichales</taxon>
        <taxon>Thiotrichaceae</taxon>
        <taxon>Venteria</taxon>
    </lineage>
</organism>
<sequence>MRQWKKNDEKLKKQGIKKSERPVEPAKNSKYPSKLALMLELLEEFKFYHLHIRVKAIMGDALYGSAWFMNQATKVFTDTQTISQLQKSQIVQYRNREMSVAQYFGKYHGYVAKK</sequence>
<dbReference type="AlphaFoldDB" id="A0A1H6F9A5"/>
<feature type="compositionally biased region" description="Basic and acidic residues" evidence="1">
    <location>
        <begin position="1"/>
        <end position="24"/>
    </location>
</feature>
<evidence type="ECO:0000256" key="1">
    <source>
        <dbReference type="SAM" id="MobiDB-lite"/>
    </source>
</evidence>
<reference evidence="2 3" key="1">
    <citation type="submission" date="2016-10" db="EMBL/GenBank/DDBJ databases">
        <authorList>
            <person name="de Groot N.N."/>
        </authorList>
    </citation>
    <scope>NUCLEOTIDE SEQUENCE [LARGE SCALE GENOMIC DNA]</scope>
    <source>
        <strain evidence="2">MBHS1</strain>
    </source>
</reference>
<name>A0A1H6F9A5_9GAMM</name>
<evidence type="ECO:0000313" key="2">
    <source>
        <dbReference type="EMBL" id="SEH06700.1"/>
    </source>
</evidence>
<gene>
    <name evidence="2" type="ORF">MBHS_02565</name>
</gene>
<dbReference type="EMBL" id="FMSV02000503">
    <property type="protein sequence ID" value="SEH06700.1"/>
    <property type="molecule type" value="Genomic_DNA"/>
</dbReference>